<evidence type="ECO:0000313" key="6">
    <source>
        <dbReference type="Proteomes" id="UP000230750"/>
    </source>
</evidence>
<comment type="caution">
    <text evidence="5">The sequence shown here is derived from an EMBL/GenBank/DDBJ whole genome shotgun (WGS) entry which is preliminary data.</text>
</comment>
<dbReference type="GO" id="GO:0004102">
    <property type="term" value="F:choline O-acetyltransferase activity"/>
    <property type="evidence" value="ECO:0007669"/>
    <property type="project" value="TreeGrafter"/>
</dbReference>
<feature type="domain" description="Choline/carnitine acyltransferase" evidence="4">
    <location>
        <begin position="45"/>
        <end position="281"/>
    </location>
</feature>
<evidence type="ECO:0000256" key="3">
    <source>
        <dbReference type="ARBA" id="ARBA00048999"/>
    </source>
</evidence>
<dbReference type="GO" id="GO:0008292">
    <property type="term" value="P:acetylcholine biosynthetic process"/>
    <property type="evidence" value="ECO:0007669"/>
    <property type="project" value="TreeGrafter"/>
</dbReference>
<dbReference type="Pfam" id="PF00755">
    <property type="entry name" value="Carn_acyltransf"/>
    <property type="match status" value="1"/>
</dbReference>
<dbReference type="InterPro" id="IPR000542">
    <property type="entry name" value="Carn_acyl_trans"/>
</dbReference>
<protein>
    <submittedName>
        <fullName evidence="5">Putative choline O-acetyltransferase isoform X1</fullName>
    </submittedName>
</protein>
<dbReference type="InterPro" id="IPR042572">
    <property type="entry name" value="Carn_acyl_trans_N"/>
</dbReference>
<dbReference type="AlphaFoldDB" id="A0A2G8KMY8"/>
<keyword evidence="6" id="KW-1185">Reference proteome</keyword>
<sequence>MSLEIYRTEEEPDRNISLVKPSSLKMVLNTPPQKKKLKSKPLPKLPVPPLKQSLNKYLRSLKPIISTEQYERTRAIVHEFGRDGGNGELLQQKLLEYVEKTTNWSYDWWLNDMYLKIRLPLPIHVNPGMVFPKQHFSDEGQRLRFAAKLISGILDYKVIIDAKALPVDRARHNKPGQPMCMEQYYRLFSSYRVPGLVKDELVSPTSSVMPEPEHIIVVCNNQFFVLDVIINFKRLSDQDLVSQLKRIVDSSTEETDPSIGFLTAMSRTDWARARMKLMESMYSNVYVGKAVISRYNSIEIQSAQG</sequence>
<dbReference type="SUPFAM" id="SSF52777">
    <property type="entry name" value="CoA-dependent acyltransferases"/>
    <property type="match status" value="1"/>
</dbReference>
<reference evidence="5 6" key="1">
    <citation type="journal article" date="2017" name="PLoS Biol.">
        <title>The sea cucumber genome provides insights into morphological evolution and visceral regeneration.</title>
        <authorList>
            <person name="Zhang X."/>
            <person name="Sun L."/>
            <person name="Yuan J."/>
            <person name="Sun Y."/>
            <person name="Gao Y."/>
            <person name="Zhang L."/>
            <person name="Li S."/>
            <person name="Dai H."/>
            <person name="Hamel J.F."/>
            <person name="Liu C."/>
            <person name="Yu Y."/>
            <person name="Liu S."/>
            <person name="Lin W."/>
            <person name="Guo K."/>
            <person name="Jin S."/>
            <person name="Xu P."/>
            <person name="Storey K.B."/>
            <person name="Huan P."/>
            <person name="Zhang T."/>
            <person name="Zhou Y."/>
            <person name="Zhang J."/>
            <person name="Lin C."/>
            <person name="Li X."/>
            <person name="Xing L."/>
            <person name="Huo D."/>
            <person name="Sun M."/>
            <person name="Wang L."/>
            <person name="Mercier A."/>
            <person name="Li F."/>
            <person name="Yang H."/>
            <person name="Xiang J."/>
        </authorList>
    </citation>
    <scope>NUCLEOTIDE SEQUENCE [LARGE SCALE GENOMIC DNA]</scope>
    <source>
        <strain evidence="5">Shaxun</strain>
        <tissue evidence="5">Muscle</tissue>
    </source>
</reference>
<proteinExistence type="predicted"/>
<dbReference type="Gene3D" id="3.30.559.70">
    <property type="entry name" value="Choline/Carnitine o-acyltransferase, domain 2"/>
    <property type="match status" value="1"/>
</dbReference>
<dbReference type="PANTHER" id="PTHR22589">
    <property type="entry name" value="CARNITINE O-ACYLTRANSFERASE"/>
    <property type="match status" value="1"/>
</dbReference>
<dbReference type="UniPathway" id="UPA00659"/>
<dbReference type="Proteomes" id="UP000230750">
    <property type="component" value="Unassembled WGS sequence"/>
</dbReference>
<comment type="pathway">
    <text evidence="1">Lipid metabolism; fatty acid beta-oxidation.</text>
</comment>
<dbReference type="PANTHER" id="PTHR22589:SF14">
    <property type="entry name" value="CHOLINE O-ACETYLTRANSFERASE"/>
    <property type="match status" value="1"/>
</dbReference>
<dbReference type="GO" id="GO:0007274">
    <property type="term" value="P:neuromuscular synaptic transmission"/>
    <property type="evidence" value="ECO:0007669"/>
    <property type="project" value="TreeGrafter"/>
</dbReference>
<evidence type="ECO:0000256" key="2">
    <source>
        <dbReference type="ARBA" id="ARBA00023315"/>
    </source>
</evidence>
<comment type="catalytic activity">
    <reaction evidence="3">
        <text>4,8-dimethylnonanoyl-CoA + (R)-carnitine = O-4,8-dimethylnonanoyl-(R)-carnitine + CoA</text>
        <dbReference type="Rhea" id="RHEA:44860"/>
        <dbReference type="ChEBI" id="CHEBI:16347"/>
        <dbReference type="ChEBI" id="CHEBI:57287"/>
        <dbReference type="ChEBI" id="CHEBI:77061"/>
        <dbReference type="ChEBI" id="CHEBI:84654"/>
    </reaction>
</comment>
<dbReference type="GO" id="GO:0006635">
    <property type="term" value="P:fatty acid beta-oxidation"/>
    <property type="evidence" value="ECO:0007669"/>
    <property type="project" value="UniProtKB-UniPathway"/>
</dbReference>
<dbReference type="OrthoDB" id="240216at2759"/>
<dbReference type="InterPro" id="IPR039551">
    <property type="entry name" value="Cho/carn_acyl_trans"/>
</dbReference>
<evidence type="ECO:0000259" key="4">
    <source>
        <dbReference type="Pfam" id="PF00755"/>
    </source>
</evidence>
<dbReference type="InterPro" id="IPR042231">
    <property type="entry name" value="Cho/carn_acyl_trans_2"/>
</dbReference>
<evidence type="ECO:0000256" key="1">
    <source>
        <dbReference type="ARBA" id="ARBA00005005"/>
    </source>
</evidence>
<dbReference type="PROSITE" id="PS00439">
    <property type="entry name" value="ACYLTRANSF_C_1"/>
    <property type="match status" value="1"/>
</dbReference>
<keyword evidence="5" id="KW-0808">Transferase</keyword>
<dbReference type="EMBL" id="MRZV01000471">
    <property type="protein sequence ID" value="PIK49337.1"/>
    <property type="molecule type" value="Genomic_DNA"/>
</dbReference>
<dbReference type="GO" id="GO:0045202">
    <property type="term" value="C:synapse"/>
    <property type="evidence" value="ECO:0007669"/>
    <property type="project" value="GOC"/>
</dbReference>
<dbReference type="STRING" id="307972.A0A2G8KMY8"/>
<organism evidence="5 6">
    <name type="scientific">Stichopus japonicus</name>
    <name type="common">Sea cucumber</name>
    <dbReference type="NCBI Taxonomy" id="307972"/>
    <lineage>
        <taxon>Eukaryota</taxon>
        <taxon>Metazoa</taxon>
        <taxon>Echinodermata</taxon>
        <taxon>Eleutherozoa</taxon>
        <taxon>Echinozoa</taxon>
        <taxon>Holothuroidea</taxon>
        <taxon>Aspidochirotacea</taxon>
        <taxon>Aspidochirotida</taxon>
        <taxon>Stichopodidae</taxon>
        <taxon>Apostichopus</taxon>
    </lineage>
</organism>
<dbReference type="GO" id="GO:0043005">
    <property type="term" value="C:neuron projection"/>
    <property type="evidence" value="ECO:0007669"/>
    <property type="project" value="TreeGrafter"/>
</dbReference>
<gene>
    <name evidence="5" type="ORF">BSL78_13796</name>
</gene>
<evidence type="ECO:0000313" key="5">
    <source>
        <dbReference type="EMBL" id="PIK49337.1"/>
    </source>
</evidence>
<accession>A0A2G8KMY8</accession>
<name>A0A2G8KMY8_STIJA</name>
<keyword evidence="2" id="KW-0012">Acyltransferase</keyword>
<dbReference type="GO" id="GO:0005737">
    <property type="term" value="C:cytoplasm"/>
    <property type="evidence" value="ECO:0007669"/>
    <property type="project" value="TreeGrafter"/>
</dbReference>
<dbReference type="Gene3D" id="1.10.275.20">
    <property type="entry name" value="Choline/Carnitine o-acyltransferase"/>
    <property type="match status" value="1"/>
</dbReference>